<feature type="domain" description="CCDC93 coiled-coil" evidence="5">
    <location>
        <begin position="173"/>
        <end position="572"/>
    </location>
</feature>
<protein>
    <recommendedName>
        <fullName evidence="2">Coiled-coil domain-containing protein 93</fullName>
    </recommendedName>
</protein>
<dbReference type="InterPro" id="IPR039116">
    <property type="entry name" value="CCDC93"/>
</dbReference>
<organism evidence="7 8">
    <name type="scientific">Acrobeloides nanus</name>
    <dbReference type="NCBI Taxonomy" id="290746"/>
    <lineage>
        <taxon>Eukaryota</taxon>
        <taxon>Metazoa</taxon>
        <taxon>Ecdysozoa</taxon>
        <taxon>Nematoda</taxon>
        <taxon>Chromadorea</taxon>
        <taxon>Rhabditida</taxon>
        <taxon>Tylenchina</taxon>
        <taxon>Cephalobomorpha</taxon>
        <taxon>Cephaloboidea</taxon>
        <taxon>Cephalobidae</taxon>
        <taxon>Acrobeloides</taxon>
    </lineage>
</organism>
<evidence type="ECO:0000256" key="1">
    <source>
        <dbReference type="ARBA" id="ARBA00007219"/>
    </source>
</evidence>
<feature type="domain" description="CCDC93 N-terminal" evidence="6">
    <location>
        <begin position="20"/>
        <end position="127"/>
    </location>
</feature>
<dbReference type="PANTHER" id="PTHR16441">
    <property type="entry name" value="FIDIPIDINE"/>
    <property type="match status" value="1"/>
</dbReference>
<dbReference type="GO" id="GO:0006893">
    <property type="term" value="P:Golgi to plasma membrane transport"/>
    <property type="evidence" value="ECO:0007669"/>
    <property type="project" value="TreeGrafter"/>
</dbReference>
<dbReference type="AlphaFoldDB" id="A0A914CLQ7"/>
<proteinExistence type="inferred from homology"/>
<evidence type="ECO:0000313" key="8">
    <source>
        <dbReference type="WBParaSite" id="ACRNAN_scaffold117.g22480.t1"/>
    </source>
</evidence>
<dbReference type="Proteomes" id="UP000887540">
    <property type="component" value="Unplaced"/>
</dbReference>
<dbReference type="WBParaSite" id="ACRNAN_scaffold117.g22480.t1">
    <property type="protein sequence ID" value="ACRNAN_scaffold117.g22480.t1"/>
    <property type="gene ID" value="ACRNAN_scaffold117.g22480"/>
</dbReference>
<evidence type="ECO:0000313" key="7">
    <source>
        <dbReference type="Proteomes" id="UP000887540"/>
    </source>
</evidence>
<dbReference type="PANTHER" id="PTHR16441:SF0">
    <property type="entry name" value="COILED-COIL DOMAIN-CONTAINING PROTEIN 93"/>
    <property type="match status" value="1"/>
</dbReference>
<evidence type="ECO:0000259" key="5">
    <source>
        <dbReference type="Pfam" id="PF09762"/>
    </source>
</evidence>
<evidence type="ECO:0000256" key="4">
    <source>
        <dbReference type="SAM" id="Coils"/>
    </source>
</evidence>
<keyword evidence="3 4" id="KW-0175">Coiled coil</keyword>
<evidence type="ECO:0000256" key="2">
    <source>
        <dbReference type="ARBA" id="ARBA00016765"/>
    </source>
</evidence>
<dbReference type="Pfam" id="PF09762">
    <property type="entry name" value="CCDC93_CC"/>
    <property type="match status" value="1"/>
</dbReference>
<feature type="coiled-coil region" evidence="4">
    <location>
        <begin position="284"/>
        <end position="325"/>
    </location>
</feature>
<feature type="coiled-coil region" evidence="4">
    <location>
        <begin position="514"/>
        <end position="548"/>
    </location>
</feature>
<name>A0A914CLQ7_9BILA</name>
<keyword evidence="7" id="KW-1185">Reference proteome</keyword>
<accession>A0A914CLQ7</accession>
<evidence type="ECO:0000259" key="6">
    <source>
        <dbReference type="Pfam" id="PF21673"/>
    </source>
</evidence>
<dbReference type="InterPro" id="IPR019159">
    <property type="entry name" value="CCDC93_CC"/>
</dbReference>
<reference evidence="8" key="1">
    <citation type="submission" date="2022-11" db="UniProtKB">
        <authorList>
            <consortium name="WormBaseParasite"/>
        </authorList>
    </citation>
    <scope>IDENTIFICATION</scope>
</reference>
<comment type="similarity">
    <text evidence="1">Belongs to the CCDC93 family.</text>
</comment>
<dbReference type="InterPro" id="IPR048747">
    <property type="entry name" value="CCDC93_N"/>
</dbReference>
<dbReference type="Pfam" id="PF21673">
    <property type="entry name" value="CCDC93_N"/>
    <property type="match status" value="1"/>
</dbReference>
<evidence type="ECO:0000256" key="3">
    <source>
        <dbReference type="ARBA" id="ARBA00023054"/>
    </source>
</evidence>
<feature type="coiled-coil region" evidence="4">
    <location>
        <begin position="369"/>
        <end position="432"/>
    </location>
</feature>
<sequence length="581" mass="67521">MDVFQVSVAANAKFDIREDEEQYQKLIEILELLISAGYYRAKIQGLSSFDKIVGGMVWCISLCAQSVDVDLLYSENSTIGQKIALTEQIVKVLPKLKCPHSLEPHQIQGLDCIHILPVMQWLVKEAIEAKIKHGDEIQNYSVYQFRQEGWKVEGEPEKIPLESGQNLKTVQPKPRRIFKRSDNMRPLDIAEDVKSTLLEYGLETSDVVVRPQFDEDDEKKNKEVAKEILKDLKIAEKIKSELKDVGETGKRQRIPAKTVAQMLDTSTLENLASNLSQDSEIYGKDDLESELERLRSKLSELEYEEKLLENEHIEEEARYNHLMDESKHFNHQITTRKEALEKADPILIETITKLLQEHDEIKQGESSYKKECKKEIEALDKEIELLEQNENGDISHLNNELDAEKGAALQELENLRSQLADLNQEIFRFQSQVDSVPSQIELTQYQKRFVELYNQMSSKHRETKRHYTLHNTLLDVRNFIKREIDLLNNIDDQKNLALKDSYKESFVDNLYKILKSVEDSLEKILSKKKELQHNKDKLADDLQVLIDKQRLYNKTVVDFQMECHKNEQLRSQLEGQEDQSP</sequence>